<evidence type="ECO:0000256" key="1">
    <source>
        <dbReference type="SAM" id="Phobius"/>
    </source>
</evidence>
<dbReference type="Pfam" id="PF09972">
    <property type="entry name" value="DUF2207"/>
    <property type="match status" value="1"/>
</dbReference>
<keyword evidence="1" id="KW-0472">Membrane</keyword>
<dbReference type="AlphaFoldDB" id="A0A927RJ50"/>
<feature type="transmembrane region" description="Helical" evidence="1">
    <location>
        <begin position="343"/>
        <end position="363"/>
    </location>
</feature>
<protein>
    <recommendedName>
        <fullName evidence="2">DUF2207 domain-containing protein</fullName>
    </recommendedName>
</protein>
<feature type="domain" description="DUF2207" evidence="2">
    <location>
        <begin position="54"/>
        <end position="235"/>
    </location>
</feature>
<feature type="transmembrane region" description="Helical" evidence="1">
    <location>
        <begin position="321"/>
        <end position="337"/>
    </location>
</feature>
<dbReference type="EMBL" id="JADBEM010000001">
    <property type="protein sequence ID" value="MBE1606856.1"/>
    <property type="molecule type" value="Genomic_DNA"/>
</dbReference>
<comment type="caution">
    <text evidence="3">The sequence shown here is derived from an EMBL/GenBank/DDBJ whole genome shotgun (WGS) entry which is preliminary data.</text>
</comment>
<evidence type="ECO:0000259" key="2">
    <source>
        <dbReference type="Pfam" id="PF09972"/>
    </source>
</evidence>
<dbReference type="RefSeq" id="WP_192750907.1">
    <property type="nucleotide sequence ID" value="NZ_BAABJL010000109.1"/>
</dbReference>
<keyword evidence="4" id="KW-1185">Reference proteome</keyword>
<keyword evidence="1" id="KW-1133">Transmembrane helix</keyword>
<accession>A0A927RJ50</accession>
<dbReference type="Proteomes" id="UP000638648">
    <property type="component" value="Unassembled WGS sequence"/>
</dbReference>
<name>A0A927RJ50_9ACTN</name>
<dbReference type="InterPro" id="IPR018702">
    <property type="entry name" value="DUF2207"/>
</dbReference>
<evidence type="ECO:0000313" key="3">
    <source>
        <dbReference type="EMBL" id="MBE1606856.1"/>
    </source>
</evidence>
<feature type="transmembrane region" description="Helical" evidence="1">
    <location>
        <begin position="274"/>
        <end position="293"/>
    </location>
</feature>
<keyword evidence="1" id="KW-0812">Transmembrane</keyword>
<proteinExistence type="predicted"/>
<organism evidence="3 4">
    <name type="scientific">Actinopolymorpha pittospori</name>
    <dbReference type="NCBI Taxonomy" id="648752"/>
    <lineage>
        <taxon>Bacteria</taxon>
        <taxon>Bacillati</taxon>
        <taxon>Actinomycetota</taxon>
        <taxon>Actinomycetes</taxon>
        <taxon>Propionibacteriales</taxon>
        <taxon>Actinopolymorphaceae</taxon>
        <taxon>Actinopolymorpha</taxon>
    </lineage>
</organism>
<gene>
    <name evidence="3" type="ORF">HEB94_003704</name>
</gene>
<sequence length="379" mass="40123">MTMARFRRTSVALVPVVVVPVVVVPVAVVAALGLALGLAVGVARPAWAAAPGDRITSYDIEARMRTDGSMAVRERFTYSFVAARPDPLYWGVPIRLTSGDADSLTAQVVSVEDLAVRMDGRSTRPFLGHQSWWYSAWIGSGGRTPAGRHTYELTYVLRGMVTLPEGRPTLWWNAVFARDEPIDQVRLSLTTPGRTGRASCTVSSDAAPCQATTSGATVSYTARDLPGRSGVTAYAELPATVVAEPSDATLPGVRPTLRRNLAAPGAGAGLPAGAVHLVTALLLVAALGVLVVVRRRPRGARESDSPRGFDVGPARARMRDAGALVALGGLVAGYLLAPRDLLWWALPVLALGLALVVLAPWLAPRPDVDRRHNSVAPSR</sequence>
<feature type="transmembrane region" description="Helical" evidence="1">
    <location>
        <begin position="12"/>
        <end position="36"/>
    </location>
</feature>
<evidence type="ECO:0000313" key="4">
    <source>
        <dbReference type="Proteomes" id="UP000638648"/>
    </source>
</evidence>
<reference evidence="3" key="1">
    <citation type="submission" date="2020-10" db="EMBL/GenBank/DDBJ databases">
        <title>Sequencing the genomes of 1000 actinobacteria strains.</title>
        <authorList>
            <person name="Klenk H.-P."/>
        </authorList>
    </citation>
    <scope>NUCLEOTIDE SEQUENCE</scope>
    <source>
        <strain evidence="3">DSM 45354</strain>
    </source>
</reference>